<sequence length="248" mass="27696">MATSTERKIRALAAVKSPACVGIDLAGVEHRETGVALLRDGRLELLTSAWTDEEILRLAALAGRRGTVAVNAPLTRPMGRCCLDDDCPCRQDPGTRSRQLERELARMRVPTLATALIKVLARRGERIAAALRRSGREPLEVYPFATLKLLGLPWRGKRTPEGRRAIHQGLRPLVPGLRRPGASEHQLDAVVCALTAHLHRKRLTRTVGLAEEGLMVIPDIEIFALEYERDPSGRGLRAVWKRRRRRRE</sequence>
<dbReference type="InterPro" id="IPR007362">
    <property type="entry name" value="DUF429"/>
</dbReference>
<evidence type="ECO:0000313" key="2">
    <source>
        <dbReference type="Proteomes" id="UP001216907"/>
    </source>
</evidence>
<keyword evidence="2" id="KW-1185">Reference proteome</keyword>
<dbReference type="RefSeq" id="WP_277858619.1">
    <property type="nucleotide sequence ID" value="NZ_JARRAG010000001.1"/>
</dbReference>
<evidence type="ECO:0000313" key="1">
    <source>
        <dbReference type="EMBL" id="MDG3002255.1"/>
    </source>
</evidence>
<dbReference type="Proteomes" id="UP001216907">
    <property type="component" value="Unassembled WGS sequence"/>
</dbReference>
<protein>
    <submittedName>
        <fullName evidence="1">DUF429 domain-containing protein</fullName>
    </submittedName>
</protein>
<gene>
    <name evidence="1" type="ORF">PZE19_00510</name>
</gene>
<dbReference type="Pfam" id="PF04250">
    <property type="entry name" value="DUF429"/>
    <property type="match status" value="1"/>
</dbReference>
<comment type="caution">
    <text evidence="1">The sequence shown here is derived from an EMBL/GenBank/DDBJ whole genome shotgun (WGS) entry which is preliminary data.</text>
</comment>
<name>A0ABT6F3W5_9BACT</name>
<reference evidence="1 2" key="1">
    <citation type="submission" date="2023-03" db="EMBL/GenBank/DDBJ databases">
        <title>Paludisphaera mucosa sp. nov. a novel planctomycete from northern fen.</title>
        <authorList>
            <person name="Ivanova A."/>
        </authorList>
    </citation>
    <scope>NUCLEOTIDE SEQUENCE [LARGE SCALE GENOMIC DNA]</scope>
    <source>
        <strain evidence="1 2">Pla2</strain>
    </source>
</reference>
<accession>A0ABT6F3W5</accession>
<organism evidence="1 2">
    <name type="scientific">Paludisphaera mucosa</name>
    <dbReference type="NCBI Taxonomy" id="3030827"/>
    <lineage>
        <taxon>Bacteria</taxon>
        <taxon>Pseudomonadati</taxon>
        <taxon>Planctomycetota</taxon>
        <taxon>Planctomycetia</taxon>
        <taxon>Isosphaerales</taxon>
        <taxon>Isosphaeraceae</taxon>
        <taxon>Paludisphaera</taxon>
    </lineage>
</organism>
<dbReference type="EMBL" id="JARRAG010000001">
    <property type="protein sequence ID" value="MDG3002255.1"/>
    <property type="molecule type" value="Genomic_DNA"/>
</dbReference>
<proteinExistence type="predicted"/>